<comment type="caution">
    <text evidence="7">The sequence shown here is derived from an EMBL/GenBank/DDBJ whole genome shotgun (WGS) entry which is preliminary data.</text>
</comment>
<dbReference type="SUPFAM" id="SSF46689">
    <property type="entry name" value="Homeodomain-like"/>
    <property type="match status" value="1"/>
</dbReference>
<keyword evidence="3 5" id="KW-0238">DNA-binding</keyword>
<evidence type="ECO:0000313" key="7">
    <source>
        <dbReference type="EMBL" id="MFC4670810.1"/>
    </source>
</evidence>
<evidence type="ECO:0000259" key="6">
    <source>
        <dbReference type="PROSITE" id="PS50977"/>
    </source>
</evidence>
<keyword evidence="4" id="KW-0804">Transcription</keyword>
<dbReference type="PRINTS" id="PR00455">
    <property type="entry name" value="HTHTETR"/>
</dbReference>
<evidence type="ECO:0000256" key="5">
    <source>
        <dbReference type="PROSITE-ProRule" id="PRU00335"/>
    </source>
</evidence>
<evidence type="ECO:0000256" key="1">
    <source>
        <dbReference type="ARBA" id="ARBA00022491"/>
    </source>
</evidence>
<dbReference type="PANTHER" id="PTHR30055:SF175">
    <property type="entry name" value="HTH-TYPE TRANSCRIPTIONAL REPRESSOR KSTR2"/>
    <property type="match status" value="1"/>
</dbReference>
<dbReference type="Pfam" id="PF00440">
    <property type="entry name" value="TetR_N"/>
    <property type="match status" value="1"/>
</dbReference>
<reference evidence="8" key="1">
    <citation type="journal article" date="2019" name="Int. J. Syst. Evol. Microbiol.">
        <title>The Global Catalogue of Microorganisms (GCM) 10K type strain sequencing project: providing services to taxonomists for standard genome sequencing and annotation.</title>
        <authorList>
            <consortium name="The Broad Institute Genomics Platform"/>
            <consortium name="The Broad Institute Genome Sequencing Center for Infectious Disease"/>
            <person name="Wu L."/>
            <person name="Ma J."/>
        </authorList>
    </citation>
    <scope>NUCLEOTIDE SEQUENCE [LARGE SCALE GENOMIC DNA]</scope>
    <source>
        <strain evidence="8">CGMCC 4.7283</strain>
    </source>
</reference>
<keyword evidence="8" id="KW-1185">Reference proteome</keyword>
<dbReference type="RefSeq" id="WP_380720249.1">
    <property type="nucleotide sequence ID" value="NZ_JBHSGI010000031.1"/>
</dbReference>
<feature type="DNA-binding region" description="H-T-H motif" evidence="5">
    <location>
        <begin position="33"/>
        <end position="52"/>
    </location>
</feature>
<accession>A0ABV9KKW8</accession>
<dbReference type="InterPro" id="IPR001647">
    <property type="entry name" value="HTH_TetR"/>
</dbReference>
<evidence type="ECO:0000256" key="2">
    <source>
        <dbReference type="ARBA" id="ARBA00023015"/>
    </source>
</evidence>
<organism evidence="7 8">
    <name type="scientific">Seohaeicola nanhaiensis</name>
    <dbReference type="NCBI Taxonomy" id="1387282"/>
    <lineage>
        <taxon>Bacteria</taxon>
        <taxon>Pseudomonadati</taxon>
        <taxon>Pseudomonadota</taxon>
        <taxon>Alphaproteobacteria</taxon>
        <taxon>Rhodobacterales</taxon>
        <taxon>Roseobacteraceae</taxon>
        <taxon>Seohaeicola</taxon>
    </lineage>
</organism>
<feature type="domain" description="HTH tetR-type" evidence="6">
    <location>
        <begin position="10"/>
        <end position="70"/>
    </location>
</feature>
<dbReference type="PANTHER" id="PTHR30055">
    <property type="entry name" value="HTH-TYPE TRANSCRIPTIONAL REGULATOR RUTR"/>
    <property type="match status" value="1"/>
</dbReference>
<keyword evidence="2" id="KW-0805">Transcription regulation</keyword>
<dbReference type="Proteomes" id="UP001595973">
    <property type="component" value="Unassembled WGS sequence"/>
</dbReference>
<sequence length="198" mass="22309">MARTQSKDYPEIRQNILRSAAKLFAEKGFSSTTIVDLAQACQSSRGALYHYFTSKEEILTRIITEHVEAMLVSLHDIGEERLEPEAHLRAIARKIMEMNAFNNAEQIVLLNDWNQLDDGTRASVGAAQRKIISIVRDAMTRVDSAHRMTPKYATTYAMSLLGSLNYTYAWYDPNGPVTPQDYADRVIDVFMSGFPAKA</sequence>
<evidence type="ECO:0000256" key="4">
    <source>
        <dbReference type="ARBA" id="ARBA00023163"/>
    </source>
</evidence>
<dbReference type="InterPro" id="IPR036271">
    <property type="entry name" value="Tet_transcr_reg_TetR-rel_C_sf"/>
</dbReference>
<dbReference type="InterPro" id="IPR041490">
    <property type="entry name" value="KstR2_TetR_C"/>
</dbReference>
<name>A0ABV9KKW8_9RHOB</name>
<protein>
    <submittedName>
        <fullName evidence="7">TetR/AcrR family transcriptional regulator</fullName>
    </submittedName>
</protein>
<dbReference type="InterPro" id="IPR050109">
    <property type="entry name" value="HTH-type_TetR-like_transc_reg"/>
</dbReference>
<dbReference type="Pfam" id="PF17932">
    <property type="entry name" value="TetR_C_24"/>
    <property type="match status" value="1"/>
</dbReference>
<keyword evidence="1" id="KW-0678">Repressor</keyword>
<evidence type="ECO:0000313" key="8">
    <source>
        <dbReference type="Proteomes" id="UP001595973"/>
    </source>
</evidence>
<dbReference type="InterPro" id="IPR009057">
    <property type="entry name" value="Homeodomain-like_sf"/>
</dbReference>
<dbReference type="Gene3D" id="1.10.10.60">
    <property type="entry name" value="Homeodomain-like"/>
    <property type="match status" value="1"/>
</dbReference>
<evidence type="ECO:0000256" key="3">
    <source>
        <dbReference type="ARBA" id="ARBA00023125"/>
    </source>
</evidence>
<dbReference type="InterPro" id="IPR023772">
    <property type="entry name" value="DNA-bd_HTH_TetR-type_CS"/>
</dbReference>
<dbReference type="Gene3D" id="1.10.357.10">
    <property type="entry name" value="Tetracycline Repressor, domain 2"/>
    <property type="match status" value="1"/>
</dbReference>
<dbReference type="PROSITE" id="PS01081">
    <property type="entry name" value="HTH_TETR_1"/>
    <property type="match status" value="1"/>
</dbReference>
<dbReference type="SUPFAM" id="SSF48498">
    <property type="entry name" value="Tetracyclin repressor-like, C-terminal domain"/>
    <property type="match status" value="1"/>
</dbReference>
<gene>
    <name evidence="7" type="ORF">ACFO5X_19845</name>
</gene>
<proteinExistence type="predicted"/>
<dbReference type="PROSITE" id="PS50977">
    <property type="entry name" value="HTH_TETR_2"/>
    <property type="match status" value="1"/>
</dbReference>
<dbReference type="EMBL" id="JBHSGI010000031">
    <property type="protein sequence ID" value="MFC4670810.1"/>
    <property type="molecule type" value="Genomic_DNA"/>
</dbReference>